<proteinExistence type="predicted"/>
<protein>
    <submittedName>
        <fullName evidence="2">Uncharacterized protein</fullName>
    </submittedName>
</protein>
<feature type="compositionally biased region" description="Polar residues" evidence="1">
    <location>
        <begin position="55"/>
        <end position="64"/>
    </location>
</feature>
<dbReference type="Proteomes" id="UP000250275">
    <property type="component" value="Unassembled WGS sequence"/>
</dbReference>
<dbReference type="EMBL" id="KQ819448">
    <property type="protein sequence ID" value="OAD46921.1"/>
    <property type="molecule type" value="Genomic_DNA"/>
</dbReference>
<feature type="compositionally biased region" description="Polar residues" evidence="1">
    <location>
        <begin position="36"/>
        <end position="47"/>
    </location>
</feature>
<evidence type="ECO:0000313" key="2">
    <source>
        <dbReference type="EMBL" id="OAD46921.1"/>
    </source>
</evidence>
<reference evidence="2 3" key="1">
    <citation type="submission" date="2015-07" db="EMBL/GenBank/DDBJ databases">
        <title>The genome of Eufriesea mexicana.</title>
        <authorList>
            <person name="Pan H."/>
            <person name="Kapheim K."/>
        </authorList>
    </citation>
    <scope>NUCLEOTIDE SEQUENCE [LARGE SCALE GENOMIC DNA]</scope>
    <source>
        <strain evidence="2">0111107269</strain>
        <tissue evidence="2">Whole body</tissue>
    </source>
</reference>
<organism evidence="2 3">
    <name type="scientific">Eufriesea mexicana</name>
    <dbReference type="NCBI Taxonomy" id="516756"/>
    <lineage>
        <taxon>Eukaryota</taxon>
        <taxon>Metazoa</taxon>
        <taxon>Ecdysozoa</taxon>
        <taxon>Arthropoda</taxon>
        <taxon>Hexapoda</taxon>
        <taxon>Insecta</taxon>
        <taxon>Pterygota</taxon>
        <taxon>Neoptera</taxon>
        <taxon>Endopterygota</taxon>
        <taxon>Hymenoptera</taxon>
        <taxon>Apocrita</taxon>
        <taxon>Aculeata</taxon>
        <taxon>Apoidea</taxon>
        <taxon>Anthophila</taxon>
        <taxon>Apidae</taxon>
        <taxon>Eufriesea</taxon>
    </lineage>
</organism>
<sequence length="64" mass="7517">MALADLRDNEQVRFKKDRRDSFNQIKQTSAKRRSLLETQTNNRIKQTSVKRRSLLETQTNGVVP</sequence>
<accession>A0A310S3V1</accession>
<dbReference type="AlphaFoldDB" id="A0A310S3V1"/>
<feature type="region of interest" description="Disordered" evidence="1">
    <location>
        <begin position="15"/>
        <end position="64"/>
    </location>
</feature>
<keyword evidence="3" id="KW-1185">Reference proteome</keyword>
<name>A0A310S3V1_9HYME</name>
<gene>
    <name evidence="2" type="ORF">WN48_09233</name>
</gene>
<evidence type="ECO:0000313" key="3">
    <source>
        <dbReference type="Proteomes" id="UP000250275"/>
    </source>
</evidence>
<evidence type="ECO:0000256" key="1">
    <source>
        <dbReference type="SAM" id="MobiDB-lite"/>
    </source>
</evidence>